<feature type="binding site" evidence="18">
    <location>
        <position position="162"/>
    </location>
    <ligand>
        <name>Mg(2+)</name>
        <dbReference type="ChEBI" id="CHEBI:18420"/>
    </ligand>
</feature>
<evidence type="ECO:0000256" key="14">
    <source>
        <dbReference type="NCBIfam" id="TIGR00232"/>
    </source>
</evidence>
<dbReference type="CDD" id="cd07033">
    <property type="entry name" value="TPP_PYR_DXS_TK_like"/>
    <property type="match status" value="1"/>
</dbReference>
<evidence type="ECO:0000256" key="2">
    <source>
        <dbReference type="ARBA" id="ARBA00001936"/>
    </source>
</evidence>
<evidence type="ECO:0000256" key="9">
    <source>
        <dbReference type="ARBA" id="ARBA00022723"/>
    </source>
</evidence>
<feature type="binding site" evidence="17">
    <location>
        <position position="163"/>
    </location>
    <ligand>
        <name>thiamine diphosphate</name>
        <dbReference type="ChEBI" id="CHEBI:58937"/>
    </ligand>
</feature>
<protein>
    <recommendedName>
        <fullName evidence="7 14">Transketolase</fullName>
        <ecNumber evidence="6 14">2.2.1.1</ecNumber>
    </recommendedName>
</protein>
<feature type="binding site" evidence="16">
    <location>
        <position position="521"/>
    </location>
    <ligand>
        <name>substrate</name>
    </ligand>
</feature>
<comment type="similarity">
    <text evidence="5">Belongs to the transketolase family.</text>
</comment>
<evidence type="ECO:0000256" key="3">
    <source>
        <dbReference type="ARBA" id="ARBA00001941"/>
    </source>
</evidence>
<dbReference type="Pfam" id="PF02779">
    <property type="entry name" value="Transket_pyr"/>
    <property type="match status" value="1"/>
</dbReference>
<keyword evidence="8 21" id="KW-0808">Transferase</keyword>
<evidence type="ECO:0000256" key="18">
    <source>
        <dbReference type="PIRSR" id="PIRSR605478-4"/>
    </source>
</evidence>
<dbReference type="SUPFAM" id="SSF52922">
    <property type="entry name" value="TK C-terminal domain-like"/>
    <property type="match status" value="1"/>
</dbReference>
<dbReference type="PATRIC" id="fig|1229831.3.peg.651"/>
<comment type="catalytic activity">
    <reaction evidence="13">
        <text>D-sedoheptulose 7-phosphate + D-glyceraldehyde 3-phosphate = aldehydo-D-ribose 5-phosphate + D-xylulose 5-phosphate</text>
        <dbReference type="Rhea" id="RHEA:10508"/>
        <dbReference type="ChEBI" id="CHEBI:57483"/>
        <dbReference type="ChEBI" id="CHEBI:57737"/>
        <dbReference type="ChEBI" id="CHEBI:58273"/>
        <dbReference type="ChEBI" id="CHEBI:59776"/>
        <dbReference type="EC" id="2.2.1.1"/>
    </reaction>
</comment>
<dbReference type="InterPro" id="IPR009014">
    <property type="entry name" value="Transketo_C/PFOR_II"/>
</dbReference>
<evidence type="ECO:0000259" key="20">
    <source>
        <dbReference type="SMART" id="SM00861"/>
    </source>
</evidence>
<dbReference type="SUPFAM" id="SSF52518">
    <property type="entry name" value="Thiamin diphosphate-binding fold (THDP-binding)"/>
    <property type="match status" value="2"/>
</dbReference>
<evidence type="ECO:0000256" key="17">
    <source>
        <dbReference type="PIRSR" id="PIRSR605478-3"/>
    </source>
</evidence>
<evidence type="ECO:0000256" key="16">
    <source>
        <dbReference type="PIRSR" id="PIRSR605478-2"/>
    </source>
</evidence>
<feature type="binding site" evidence="16">
    <location>
        <position position="266"/>
    </location>
    <ligand>
        <name>substrate</name>
    </ligand>
</feature>
<dbReference type="HOGENOM" id="CLU_009227_0_0_0"/>
<dbReference type="PANTHER" id="PTHR43522:SF2">
    <property type="entry name" value="TRANSKETOLASE 1-RELATED"/>
    <property type="match status" value="1"/>
</dbReference>
<accession>W8JH24</accession>
<evidence type="ECO:0000256" key="1">
    <source>
        <dbReference type="ARBA" id="ARBA00001913"/>
    </source>
</evidence>
<dbReference type="CDD" id="cd02012">
    <property type="entry name" value="TPP_TK"/>
    <property type="match status" value="1"/>
</dbReference>
<keyword evidence="11 18" id="KW-0460">Magnesium</keyword>
<feature type="binding site" evidence="17">
    <location>
        <position position="73"/>
    </location>
    <ligand>
        <name>thiamine diphosphate</name>
        <dbReference type="ChEBI" id="CHEBI:58937"/>
    </ligand>
</feature>
<dbReference type="GO" id="GO:0006098">
    <property type="term" value="P:pentose-phosphate shunt"/>
    <property type="evidence" value="ECO:0007669"/>
    <property type="project" value="TreeGrafter"/>
</dbReference>
<dbReference type="STRING" id="1229831.M832_06420"/>
<keyword evidence="12 17" id="KW-0786">Thiamine pyrophosphate</keyword>
<evidence type="ECO:0000256" key="4">
    <source>
        <dbReference type="ARBA" id="ARBA00002931"/>
    </source>
</evidence>
<dbReference type="InterPro" id="IPR005478">
    <property type="entry name" value="Transketolase_bac-like"/>
</dbReference>
<comment type="cofactor">
    <cofactor evidence="2">
        <name>Mn(2+)</name>
        <dbReference type="ChEBI" id="CHEBI:29035"/>
    </cofactor>
</comment>
<evidence type="ECO:0000256" key="5">
    <source>
        <dbReference type="ARBA" id="ARBA00007131"/>
    </source>
</evidence>
<evidence type="ECO:0000313" key="22">
    <source>
        <dbReference type="Proteomes" id="UP000019433"/>
    </source>
</evidence>
<feature type="binding site" evidence="16">
    <location>
        <position position="471"/>
    </location>
    <ligand>
        <name>substrate</name>
    </ligand>
</feature>
<keyword evidence="9 18" id="KW-0479">Metal-binding</keyword>
<dbReference type="Gene3D" id="3.40.50.920">
    <property type="match status" value="1"/>
</dbReference>
<feature type="binding site" evidence="17">
    <location>
        <position position="266"/>
    </location>
    <ligand>
        <name>thiamine diphosphate</name>
        <dbReference type="ChEBI" id="CHEBI:58937"/>
    </ligand>
</feature>
<dbReference type="EC" id="2.2.1.1" evidence="6 14"/>
<dbReference type="Proteomes" id="UP000019433">
    <property type="component" value="Chromosome"/>
</dbReference>
<sequence>MMNKGVDIDILEKISGTLKQLSIEMIQKAGSGHPGLPLGCAELAAYLYGYVLRHNPKDPLWINRDRFVLSAGHGSALLYACLHLAGYNVSLEDLQQFRQLHSHTPGHPEFGETSGVEATTGPLGQGVGNAVGMALSMKMLAVRFNRPEHEIFNGKVYCLAGDGCMMEGVSHEACSFAGTLSLDNLVLIYDYNNIVLDGFLGEVSCEDVKKRFESYGWEVFEIDGYDFLGMHETFTKIKQSQQRPTLVIAHTIIGHGSPKEGSHKAHGSPLGESGVEQTKRFWHLPDEKFFVSPAVKTFFTQKLQKDRKMQEAWQDNFCVWSRQFPDLHQEFLSLKVPVVSDELETILENIDMPETIAGRAASNKVIQSLARYIPALIGGSADLSSSDGTWITDAKEINRQDFSGRNIKYGVREFGMGAIANGIAYSQVFRPFCGTFLVFSDYLRNAIRLAALAKLPVIYHFTHDSIVVGEDGPTHQPIEQIMSLRMIPGLQVIRPGDANEVKGAWLAALKYMGPTALILSRQNLPTLSQTKVSFEEGIGRGAYIVLHEAHGVPIDYTLFATGSELHLALAVAKELMYLDKNVRVVSFPCWELFEKQDAEYRSHVIGGDLGMRVSIEAGSALGWHKYIGANGLAIAMDRFGYSGAPADVTEACGFTTDCIVQRILSQ</sequence>
<feature type="site" description="Important for catalytic activity" evidence="19">
    <location>
        <position position="33"/>
    </location>
</feature>
<comment type="cofactor">
    <cofactor evidence="1">
        <name>Ca(2+)</name>
        <dbReference type="ChEBI" id="CHEBI:29108"/>
    </cofactor>
</comment>
<evidence type="ECO:0000313" key="21">
    <source>
        <dbReference type="EMBL" id="AHK63505.1"/>
    </source>
</evidence>
<feature type="binding site" evidence="16">
    <location>
        <position position="386"/>
    </location>
    <ligand>
        <name>substrate</name>
    </ligand>
</feature>
<dbReference type="InterPro" id="IPR033247">
    <property type="entry name" value="Transketolase_fam"/>
</dbReference>
<dbReference type="InterPro" id="IPR055152">
    <property type="entry name" value="Transketolase-like_C_2"/>
</dbReference>
<dbReference type="EMBL" id="CP006571">
    <property type="protein sequence ID" value="AHK63505.1"/>
    <property type="molecule type" value="Genomic_DNA"/>
</dbReference>
<dbReference type="GO" id="GO:0004802">
    <property type="term" value="F:transketolase activity"/>
    <property type="evidence" value="ECO:0007669"/>
    <property type="project" value="UniProtKB-UniRule"/>
</dbReference>
<dbReference type="NCBIfam" id="TIGR00232">
    <property type="entry name" value="tktlase_bact"/>
    <property type="match status" value="1"/>
</dbReference>
<feature type="binding site" evidence="16">
    <location>
        <position position="463"/>
    </location>
    <ligand>
        <name>substrate</name>
    </ligand>
</feature>
<feature type="domain" description="Transketolase-like pyrimidine-binding" evidence="20">
    <location>
        <begin position="356"/>
        <end position="526"/>
    </location>
</feature>
<evidence type="ECO:0000256" key="10">
    <source>
        <dbReference type="ARBA" id="ARBA00022837"/>
    </source>
</evidence>
<feature type="active site" description="Proton donor" evidence="15">
    <location>
        <position position="413"/>
    </location>
</feature>
<evidence type="ECO:0000256" key="15">
    <source>
        <dbReference type="PIRSR" id="PIRSR605478-1"/>
    </source>
</evidence>
<comment type="cofactor">
    <cofactor evidence="3">
        <name>Co(2+)</name>
        <dbReference type="ChEBI" id="CHEBI:48828"/>
    </cofactor>
</comment>
<dbReference type="Pfam" id="PF22613">
    <property type="entry name" value="Transketolase_C_1"/>
    <property type="match status" value="1"/>
</dbReference>
<comment type="function">
    <text evidence="4">Catalyzes the transfer of a two-carbon ketol group from a ketose donor to an aldose acceptor, via a covalent intermediate with the cofactor thiamine pyrophosphate.</text>
</comment>
<feature type="binding site" evidence="17">
    <location>
        <position position="439"/>
    </location>
    <ligand>
        <name>thiamine diphosphate</name>
        <dbReference type="ChEBI" id="CHEBI:58937"/>
    </ligand>
</feature>
<gene>
    <name evidence="21" type="primary">tkt</name>
    <name evidence="21" type="ORF">M832_06420</name>
</gene>
<evidence type="ECO:0000256" key="19">
    <source>
        <dbReference type="PIRSR" id="PIRSR605478-5"/>
    </source>
</evidence>
<name>W8JH24_9CHLA</name>
<dbReference type="Pfam" id="PF00456">
    <property type="entry name" value="Transketolase_N"/>
    <property type="match status" value="1"/>
</dbReference>
<feature type="binding site" evidence="18">
    <location>
        <position position="192"/>
    </location>
    <ligand>
        <name>Mg(2+)</name>
        <dbReference type="ChEBI" id="CHEBI:18420"/>
    </ligand>
</feature>
<feature type="binding site" evidence="17">
    <location>
        <begin position="121"/>
        <end position="123"/>
    </location>
    <ligand>
        <name>thiamine diphosphate</name>
        <dbReference type="ChEBI" id="CHEBI:58937"/>
    </ligand>
</feature>
<dbReference type="SMART" id="SM00861">
    <property type="entry name" value="Transket_pyr"/>
    <property type="match status" value="1"/>
</dbReference>
<feature type="binding site" evidence="16">
    <location>
        <position position="475"/>
    </location>
    <ligand>
        <name>substrate</name>
    </ligand>
</feature>
<comment type="cofactor">
    <cofactor evidence="17">
        <name>thiamine diphosphate</name>
        <dbReference type="ChEBI" id="CHEBI:58937"/>
    </cofactor>
    <text evidence="17">Binds 1 thiamine pyrophosphate per subunit. During the reaction, the substrate forms a covalent intermediate with the cofactor.</text>
</comment>
<dbReference type="InterPro" id="IPR005475">
    <property type="entry name" value="Transketolase-like_Pyr-bd"/>
</dbReference>
<keyword evidence="10" id="KW-0106">Calcium</keyword>
<dbReference type="RefSeq" id="WP_038500840.1">
    <property type="nucleotide sequence ID" value="NZ_CP006571.1"/>
</dbReference>
<feature type="binding site" evidence="16">
    <location>
        <position position="33"/>
    </location>
    <ligand>
        <name>substrate</name>
    </ligand>
</feature>
<evidence type="ECO:0000256" key="11">
    <source>
        <dbReference type="ARBA" id="ARBA00022842"/>
    </source>
</evidence>
<dbReference type="GO" id="GO:0005829">
    <property type="term" value="C:cytosol"/>
    <property type="evidence" value="ECO:0007669"/>
    <property type="project" value="TreeGrafter"/>
</dbReference>
<dbReference type="FunFam" id="3.40.50.970:FF:000076">
    <property type="entry name" value="Transketolase"/>
    <property type="match status" value="1"/>
</dbReference>
<evidence type="ECO:0000256" key="12">
    <source>
        <dbReference type="ARBA" id="ARBA00023052"/>
    </source>
</evidence>
<dbReference type="Gene3D" id="3.40.50.970">
    <property type="match status" value="2"/>
</dbReference>
<dbReference type="KEGG" id="cav:M832_06420"/>
<dbReference type="InterPro" id="IPR005474">
    <property type="entry name" value="Transketolase_N"/>
</dbReference>
<proteinExistence type="inferred from homology"/>
<evidence type="ECO:0000256" key="6">
    <source>
        <dbReference type="ARBA" id="ARBA00013152"/>
    </source>
</evidence>
<dbReference type="FunFam" id="3.40.50.970:FF:000004">
    <property type="entry name" value="Transketolase"/>
    <property type="match status" value="1"/>
</dbReference>
<organism evidence="21 22">
    <name type="scientific">Chlamydia avium 10DC88</name>
    <dbReference type="NCBI Taxonomy" id="1229831"/>
    <lineage>
        <taxon>Bacteria</taxon>
        <taxon>Pseudomonadati</taxon>
        <taxon>Chlamydiota</taxon>
        <taxon>Chlamydiia</taxon>
        <taxon>Chlamydiales</taxon>
        <taxon>Chlamydiaceae</taxon>
        <taxon>Chlamydia/Chlamydophila group</taxon>
        <taxon>Chlamydia</taxon>
    </lineage>
</organism>
<evidence type="ECO:0000256" key="13">
    <source>
        <dbReference type="ARBA" id="ARBA00049473"/>
    </source>
</evidence>
<feature type="binding site" evidence="17">
    <location>
        <position position="192"/>
    </location>
    <ligand>
        <name>thiamine diphosphate</name>
        <dbReference type="ChEBI" id="CHEBI:58937"/>
    </ligand>
</feature>
<comment type="cofactor">
    <cofactor evidence="18">
        <name>Mg(2+)</name>
        <dbReference type="ChEBI" id="CHEBI:18420"/>
    </cofactor>
    <text evidence="18">Binds 1 Mg(2+) ion per subunit. Can also utilize other divalent metal cations, such as Ca(2+), Mn(2+) and Co(2+).</text>
</comment>
<dbReference type="GO" id="GO:0046872">
    <property type="term" value="F:metal ion binding"/>
    <property type="evidence" value="ECO:0007669"/>
    <property type="project" value="UniProtKB-KW"/>
</dbReference>
<feature type="binding site" evidence="18">
    <location>
        <position position="194"/>
    </location>
    <ligand>
        <name>Mg(2+)</name>
        <dbReference type="ChEBI" id="CHEBI:18420"/>
    </ligand>
</feature>
<dbReference type="PANTHER" id="PTHR43522">
    <property type="entry name" value="TRANSKETOLASE"/>
    <property type="match status" value="1"/>
</dbReference>
<dbReference type="InterPro" id="IPR029061">
    <property type="entry name" value="THDP-binding"/>
</dbReference>
<dbReference type="AlphaFoldDB" id="W8JH24"/>
<feature type="binding site" evidence="16">
    <location>
        <position position="359"/>
    </location>
    <ligand>
        <name>substrate</name>
    </ligand>
</feature>
<evidence type="ECO:0000256" key="7">
    <source>
        <dbReference type="ARBA" id="ARBA00016662"/>
    </source>
</evidence>
<evidence type="ECO:0000256" key="8">
    <source>
        <dbReference type="ARBA" id="ARBA00022679"/>
    </source>
</evidence>
<dbReference type="eggNOG" id="COG0021">
    <property type="taxonomic scope" value="Bacteria"/>
</dbReference>
<reference evidence="21 22" key="1">
    <citation type="journal article" date="2014" name="Syst. Appl. Microbiol.">
        <title>Evidence for the existence of two new members of the family Chlamydiaceae and proposal of Chlamydia avium sp. nov. and Chlamydia gallinacea sp. nov.</title>
        <authorList>
            <person name="Sachse K."/>
            <person name="Laroucau K."/>
            <person name="Riege K."/>
            <person name="Wehner S."/>
            <person name="Dilcher M."/>
            <person name="Creasy H.H."/>
            <person name="Weidmann M."/>
            <person name="Myers G."/>
            <person name="Vorimore F."/>
            <person name="Vicari N."/>
            <person name="Magnino S."/>
            <person name="Liebler-Tenorio E."/>
            <person name="Ruettger A."/>
            <person name="Bavoil P.M."/>
            <person name="Hufert F.T."/>
            <person name="Rossello-Mora R."/>
            <person name="Marz M."/>
        </authorList>
    </citation>
    <scope>NUCLEOTIDE SEQUENCE [LARGE SCALE GENOMIC DNA]</scope>
    <source>
        <strain evidence="21 22">10DC88</strain>
    </source>
</reference>
<feature type="site" description="Important for catalytic activity" evidence="19">
    <location>
        <position position="266"/>
    </location>
</feature>